<dbReference type="EMBL" id="DSVL01000209">
    <property type="protein sequence ID" value="HFH29202.1"/>
    <property type="molecule type" value="Genomic_DNA"/>
</dbReference>
<feature type="region of interest" description="Disordered" evidence="1">
    <location>
        <begin position="387"/>
        <end position="424"/>
    </location>
</feature>
<name>A0A7C3I6M2_9SPIR</name>
<accession>A0A7C3I6M2</accession>
<feature type="region of interest" description="Disordered" evidence="1">
    <location>
        <begin position="34"/>
        <end position="195"/>
    </location>
</feature>
<evidence type="ECO:0000313" key="2">
    <source>
        <dbReference type="EMBL" id="HFH29202.1"/>
    </source>
</evidence>
<feature type="compositionally biased region" description="Acidic residues" evidence="1">
    <location>
        <begin position="701"/>
        <end position="712"/>
    </location>
</feature>
<protein>
    <submittedName>
        <fullName evidence="2">Uncharacterized protein</fullName>
    </submittedName>
</protein>
<feature type="region of interest" description="Disordered" evidence="1">
    <location>
        <begin position="687"/>
        <end position="712"/>
    </location>
</feature>
<feature type="compositionally biased region" description="Basic and acidic residues" evidence="1">
    <location>
        <begin position="111"/>
        <end position="122"/>
    </location>
</feature>
<feature type="region of interest" description="Disordered" evidence="1">
    <location>
        <begin position="242"/>
        <end position="268"/>
    </location>
</feature>
<gene>
    <name evidence="2" type="ORF">ENS59_06775</name>
</gene>
<evidence type="ECO:0000256" key="1">
    <source>
        <dbReference type="SAM" id="MobiDB-lite"/>
    </source>
</evidence>
<proteinExistence type="predicted"/>
<feature type="region of interest" description="Disordered" evidence="1">
    <location>
        <begin position="339"/>
        <end position="365"/>
    </location>
</feature>
<feature type="compositionally biased region" description="Basic and acidic residues" evidence="1">
    <location>
        <begin position="346"/>
        <end position="360"/>
    </location>
</feature>
<feature type="compositionally biased region" description="Acidic residues" evidence="1">
    <location>
        <begin position="163"/>
        <end position="174"/>
    </location>
</feature>
<dbReference type="AlphaFoldDB" id="A0A7C3I6M2"/>
<feature type="compositionally biased region" description="Basic and acidic residues" evidence="1">
    <location>
        <begin position="139"/>
        <end position="156"/>
    </location>
</feature>
<feature type="compositionally biased region" description="Acidic residues" evidence="1">
    <location>
        <begin position="394"/>
        <end position="408"/>
    </location>
</feature>
<feature type="compositionally biased region" description="Polar residues" evidence="1">
    <location>
        <begin position="175"/>
        <end position="187"/>
    </location>
</feature>
<sequence length="782" mass="86815">MAIDKDPSIFTDRSTIGSSDELDEYGVWVKSEPKDVSDTMKTEETAEMSSILDESFEPSLPDIEDLPDLEMDTLSELEPTKADTETSSELSSEIMPDFGNLPEPEDFSVEELPKAEDSKDNFEELTSFDDIDFASFEESSEKQVDTEPFETKEIKQKATSTDEFTELSMDDFLDSDSTGTDTIPEQEQSTDEEPFDIDLEFNESVDLNMMSAENAMDIGTVSEAKDSDLNLETVSDFDDFLSDLGEESEEKSASEEAPAPEIKTEKPADFNDIEAVHQELEAAAVLSEKVQAPTPTHPEARSGSSVDLSTQLLMKIAEELSSIKKELSTLKDELAVYKGSNTPSIQEEKEPGEEKPKGFFDDEEDEKIALTGDELDNILNTAEFTEEAGSVITDVEDTSLLETSEEASESVPAEIAPEPLDESFSLDETEFLSDKEDLISDETLEVEPQAEQVSEIAAEAAQEEQDLVIAEETLLEEQSLEEQVPEIAEEAPLEEISLETAELDLGALQETAAEETLPETAELDTVSLEEAIADEASFEIPEFEPSALDETVSEEVVELPVDESIAELQEEGVKPIIEAPEDVSYLEEELQEVVLHDESATTSDLDLSEAVIEEPDLSGIVLEEHPLEEPSIEDIHIDLDTEEVLHIEDQEASIPETLPSFEELEEMPAPIQEESFEEVLPEGFVVEPEEAEPIEQSQAPAEEEMLEEVPEAEEIVQLEQKESATYSQEKTAVSPDLTQEIKAVLSYMDQLLESLPEEKIEEFAKSEYFETYKKLFEELGLA</sequence>
<comment type="caution">
    <text evidence="2">The sequence shown here is derived from an EMBL/GenBank/DDBJ whole genome shotgun (WGS) entry which is preliminary data.</text>
</comment>
<feature type="compositionally biased region" description="Acidic residues" evidence="1">
    <location>
        <begin position="62"/>
        <end position="75"/>
    </location>
</feature>
<reference evidence="2" key="1">
    <citation type="journal article" date="2020" name="mSystems">
        <title>Genome- and Community-Level Interaction Insights into Carbon Utilization and Element Cycling Functions of Hydrothermarchaeota in Hydrothermal Sediment.</title>
        <authorList>
            <person name="Zhou Z."/>
            <person name="Liu Y."/>
            <person name="Xu W."/>
            <person name="Pan J."/>
            <person name="Luo Z.H."/>
            <person name="Li M."/>
        </authorList>
    </citation>
    <scope>NUCLEOTIDE SEQUENCE [LARGE SCALE GENOMIC DNA]</scope>
    <source>
        <strain evidence="2">SpSt-503</strain>
    </source>
</reference>
<organism evidence="2">
    <name type="scientific">Gracilinema caldarium</name>
    <dbReference type="NCBI Taxonomy" id="215591"/>
    <lineage>
        <taxon>Bacteria</taxon>
        <taxon>Pseudomonadati</taxon>
        <taxon>Spirochaetota</taxon>
        <taxon>Spirochaetia</taxon>
        <taxon>Spirochaetales</taxon>
        <taxon>Breznakiellaceae</taxon>
        <taxon>Gracilinema</taxon>
    </lineage>
</organism>
<feature type="compositionally biased region" description="Basic and acidic residues" evidence="1">
    <location>
        <begin position="34"/>
        <end position="44"/>
    </location>
</feature>